<gene>
    <name evidence="2" type="ORF">PVAP13_3NG079679</name>
</gene>
<organism evidence="2 3">
    <name type="scientific">Panicum virgatum</name>
    <name type="common">Blackwell switchgrass</name>
    <dbReference type="NCBI Taxonomy" id="38727"/>
    <lineage>
        <taxon>Eukaryota</taxon>
        <taxon>Viridiplantae</taxon>
        <taxon>Streptophyta</taxon>
        <taxon>Embryophyta</taxon>
        <taxon>Tracheophyta</taxon>
        <taxon>Spermatophyta</taxon>
        <taxon>Magnoliopsida</taxon>
        <taxon>Liliopsida</taxon>
        <taxon>Poales</taxon>
        <taxon>Poaceae</taxon>
        <taxon>PACMAD clade</taxon>
        <taxon>Panicoideae</taxon>
        <taxon>Panicodae</taxon>
        <taxon>Paniceae</taxon>
        <taxon>Panicinae</taxon>
        <taxon>Panicum</taxon>
        <taxon>Panicum sect. Hiantes</taxon>
    </lineage>
</organism>
<dbReference type="EMBL" id="CM029042">
    <property type="protein sequence ID" value="KAG2618592.1"/>
    <property type="molecule type" value="Genomic_DNA"/>
</dbReference>
<keyword evidence="3" id="KW-1185">Reference proteome</keyword>
<evidence type="ECO:0000313" key="3">
    <source>
        <dbReference type="Proteomes" id="UP000823388"/>
    </source>
</evidence>
<reference evidence="2" key="1">
    <citation type="submission" date="2020-05" db="EMBL/GenBank/DDBJ databases">
        <title>WGS assembly of Panicum virgatum.</title>
        <authorList>
            <person name="Lovell J.T."/>
            <person name="Jenkins J."/>
            <person name="Shu S."/>
            <person name="Juenger T.E."/>
            <person name="Schmutz J."/>
        </authorList>
    </citation>
    <scope>NUCLEOTIDE SEQUENCE</scope>
    <source>
        <strain evidence="2">AP13</strain>
    </source>
</reference>
<dbReference type="Proteomes" id="UP000823388">
    <property type="component" value="Chromosome 3N"/>
</dbReference>
<name>A0A8T0U204_PANVG</name>
<evidence type="ECO:0000256" key="1">
    <source>
        <dbReference type="SAM" id="MobiDB-lite"/>
    </source>
</evidence>
<sequence>MRRPPHRQGPVAPLPLGARSVAQVPLTLSLLFPIHHPAHRPRIGRLLTKRAAVGSSPAGRCCRGPPHGPWRSGLAAAAAESSVLVRRCGILAVLLPRPTLHLHIAVIASSASYSLRCCAPQPRPSSSRCKRRAAAGVPPLLLASHSSDFAKPRGPRVPSRRRCCRSEG</sequence>
<comment type="caution">
    <text evidence="2">The sequence shown here is derived from an EMBL/GenBank/DDBJ whole genome shotgun (WGS) entry which is preliminary data.</text>
</comment>
<dbReference type="AlphaFoldDB" id="A0A8T0U204"/>
<proteinExistence type="predicted"/>
<feature type="compositionally biased region" description="Basic residues" evidence="1">
    <location>
        <begin position="158"/>
        <end position="168"/>
    </location>
</feature>
<feature type="region of interest" description="Disordered" evidence="1">
    <location>
        <begin position="145"/>
        <end position="168"/>
    </location>
</feature>
<accession>A0A8T0U204</accession>
<protein>
    <submittedName>
        <fullName evidence="2">Uncharacterized protein</fullName>
    </submittedName>
</protein>
<evidence type="ECO:0000313" key="2">
    <source>
        <dbReference type="EMBL" id="KAG2618592.1"/>
    </source>
</evidence>